<feature type="repeat" description="PPR" evidence="4">
    <location>
        <begin position="217"/>
        <end position="251"/>
    </location>
</feature>
<accession>A0AAN8YT18</accession>
<dbReference type="PANTHER" id="PTHR47926:SF533">
    <property type="entry name" value="DYW DOMAIN-CONTAINING PROTEIN"/>
    <property type="match status" value="1"/>
</dbReference>
<dbReference type="PROSITE" id="PS51375">
    <property type="entry name" value="PPR"/>
    <property type="match status" value="6"/>
</dbReference>
<comment type="caution">
    <text evidence="5">The sequence shown here is derived from an EMBL/GenBank/DDBJ whole genome shotgun (WGS) entry which is preliminary data.</text>
</comment>
<dbReference type="AlphaFoldDB" id="A0AAN8YT18"/>
<evidence type="ECO:0000313" key="6">
    <source>
        <dbReference type="Proteomes" id="UP001370490"/>
    </source>
</evidence>
<dbReference type="Gene3D" id="1.25.40.10">
    <property type="entry name" value="Tetratricopeptide repeat domain"/>
    <property type="match status" value="6"/>
</dbReference>
<dbReference type="Pfam" id="PF13041">
    <property type="entry name" value="PPR_2"/>
    <property type="match status" value="3"/>
</dbReference>
<dbReference type="GO" id="GO:0009451">
    <property type="term" value="P:RNA modification"/>
    <property type="evidence" value="ECO:0007669"/>
    <property type="project" value="InterPro"/>
</dbReference>
<proteinExistence type="inferred from homology"/>
<dbReference type="FunFam" id="1.25.40.10:FF:000343">
    <property type="entry name" value="Pentatricopeptide repeat-containing protein At3g58590"/>
    <property type="match status" value="1"/>
</dbReference>
<gene>
    <name evidence="5" type="ORF">RJ641_021540</name>
</gene>
<reference evidence="5 6" key="1">
    <citation type="submission" date="2023-12" db="EMBL/GenBank/DDBJ databases">
        <title>A high-quality genome assembly for Dillenia turbinata (Dilleniales).</title>
        <authorList>
            <person name="Chanderbali A."/>
        </authorList>
    </citation>
    <scope>NUCLEOTIDE SEQUENCE [LARGE SCALE GENOMIC DNA]</scope>
    <source>
        <strain evidence="5">LSX21</strain>
        <tissue evidence="5">Leaf</tissue>
    </source>
</reference>
<dbReference type="EMBL" id="JBAMMX010000026">
    <property type="protein sequence ID" value="KAK6914219.1"/>
    <property type="molecule type" value="Genomic_DNA"/>
</dbReference>
<dbReference type="Pfam" id="PF01535">
    <property type="entry name" value="PPR"/>
    <property type="match status" value="3"/>
</dbReference>
<feature type="repeat" description="PPR" evidence="4">
    <location>
        <begin position="521"/>
        <end position="555"/>
    </location>
</feature>
<organism evidence="5 6">
    <name type="scientific">Dillenia turbinata</name>
    <dbReference type="NCBI Taxonomy" id="194707"/>
    <lineage>
        <taxon>Eukaryota</taxon>
        <taxon>Viridiplantae</taxon>
        <taxon>Streptophyta</taxon>
        <taxon>Embryophyta</taxon>
        <taxon>Tracheophyta</taxon>
        <taxon>Spermatophyta</taxon>
        <taxon>Magnoliopsida</taxon>
        <taxon>eudicotyledons</taxon>
        <taxon>Gunneridae</taxon>
        <taxon>Pentapetalae</taxon>
        <taxon>Dilleniales</taxon>
        <taxon>Dilleniaceae</taxon>
        <taxon>Dillenia</taxon>
    </lineage>
</organism>
<dbReference type="InterPro" id="IPR002885">
    <property type="entry name" value="PPR_rpt"/>
</dbReference>
<dbReference type="FunFam" id="1.25.40.10:FF:000381">
    <property type="entry name" value="Pentatricopeptide repeat-containing protein"/>
    <property type="match status" value="2"/>
</dbReference>
<sequence>MSLLPNSSDSSPEFSIFIEYLAAIQFKRGLARVLGLNLVTGAFGLNIRALCQFPPLIGFPARARSSTFCNQNIGWFSNSFEIVHVRATAELARCCINKLLSLKVKPPSFSTSILHFKSHRTISTQCIELEKEEEEDGPRNYSLQSILRHPNPEISCFFQKGFSEITTPIDGSVLHALCITASIKLSTFHMNTLINMYNKFDNIAYACYLFDTLPHRNESSWNTMISGFVRAGFFSEAIDLFRAMIQDGFHPNGFVVASLITACNRAGKFFERGLQVHGFVLKLGLLYDVFVSTALLHFYGAYGYTSDARRFFEEMPYRNVVSWTSLMVAYSEIGNPSEVLQIYKRLRSEGVECNQNTYATVISSCGLLEDENLGHQVLGHVIKSGLDINVSVANSFISMFGNFNSMEEAVYIFHNMNDYDVISWNSIISAYAHNGLCEDSLECFHQMRHGHYKPDSTTLSSLLVACSSTDNFEWGKGIHGLVVKVGLDSNICVSNTLLTMYSEVEGSDAAESLFQNMIDRDLISWNCMMTCYAQDGKSLSALQLLAELLWTGKSMNHVTFAGAISACSKPNLSAEGKILHALVNTIGLHDNLVVGNALITMYGKYGKMTEADQVSKIMCVSDLVTWNALIGGYAENEQPNEALKVFKFMREGDEDPNYITFVNVLGAFTSANGLVNHGMPIHAQIVLKGFESNDYVKNSLITMYAECGDLKSSNIIFDGLAYKSSVTWNAMVAANARHGCGEEALKLFRSMRYAGVGLDQFSFSGALAATANLAMLEEGQQLHSLFIKLGFDSNIHVINAATDMYAKCGEMDLTPTHEGSVMLLRFIICTHAIRLRGRIAIVAQSVFFSQKHSAFVQINWKWSACPWFLEQKILLMQLLPCSYTLTPSSSCGAARDDSISALCNQEKIPLDTAVVLTALSSP</sequence>
<evidence type="ECO:0000256" key="3">
    <source>
        <dbReference type="ARBA" id="ARBA00022946"/>
    </source>
</evidence>
<evidence type="ECO:0000256" key="4">
    <source>
        <dbReference type="PROSITE-ProRule" id="PRU00708"/>
    </source>
</evidence>
<evidence type="ECO:0000313" key="5">
    <source>
        <dbReference type="EMBL" id="KAK6914219.1"/>
    </source>
</evidence>
<dbReference type="Proteomes" id="UP001370490">
    <property type="component" value="Unassembled WGS sequence"/>
</dbReference>
<feature type="repeat" description="PPR" evidence="4">
    <location>
        <begin position="622"/>
        <end position="656"/>
    </location>
</feature>
<dbReference type="InterPro" id="IPR046960">
    <property type="entry name" value="PPR_At4g14850-like_plant"/>
</dbReference>
<feature type="repeat" description="PPR" evidence="4">
    <location>
        <begin position="319"/>
        <end position="353"/>
    </location>
</feature>
<evidence type="ECO:0000256" key="2">
    <source>
        <dbReference type="ARBA" id="ARBA00022737"/>
    </source>
</evidence>
<keyword evidence="2" id="KW-0677">Repeat</keyword>
<dbReference type="InterPro" id="IPR011990">
    <property type="entry name" value="TPR-like_helical_dom_sf"/>
</dbReference>
<comment type="similarity">
    <text evidence="1">Belongs to the PPR family. PCMP-H subfamily.</text>
</comment>
<dbReference type="GO" id="GO:0003723">
    <property type="term" value="F:RNA binding"/>
    <property type="evidence" value="ECO:0007669"/>
    <property type="project" value="InterPro"/>
</dbReference>
<dbReference type="FunFam" id="1.25.40.10:FF:000488">
    <property type="entry name" value="Pentatricopeptide repeat-containing protein, mitochondrial"/>
    <property type="match status" value="1"/>
</dbReference>
<keyword evidence="3" id="KW-0809">Transit peptide</keyword>
<evidence type="ECO:0000256" key="1">
    <source>
        <dbReference type="ARBA" id="ARBA00006643"/>
    </source>
</evidence>
<dbReference type="NCBIfam" id="TIGR00756">
    <property type="entry name" value="PPR"/>
    <property type="match status" value="5"/>
</dbReference>
<feature type="repeat" description="PPR" evidence="4">
    <location>
        <begin position="724"/>
        <end position="758"/>
    </location>
</feature>
<name>A0AAN8YT18_9MAGN</name>
<keyword evidence="6" id="KW-1185">Reference proteome</keyword>
<feature type="repeat" description="PPR" evidence="4">
    <location>
        <begin position="420"/>
        <end position="454"/>
    </location>
</feature>
<protein>
    <submittedName>
        <fullName evidence="5">Pentatricopeptide repeat</fullName>
    </submittedName>
</protein>
<dbReference type="FunFam" id="1.25.40.10:FF:000073">
    <property type="entry name" value="Pentatricopeptide repeat-containing protein chloroplastic"/>
    <property type="match status" value="1"/>
</dbReference>
<dbReference type="PANTHER" id="PTHR47926">
    <property type="entry name" value="PENTATRICOPEPTIDE REPEAT-CONTAINING PROTEIN"/>
    <property type="match status" value="1"/>
</dbReference>